<dbReference type="PANTHER" id="PTHR30336">
    <property type="entry name" value="INNER MEMBRANE PROTEIN, PROBABLE PERMEASE"/>
    <property type="match status" value="1"/>
</dbReference>
<dbReference type="GO" id="GO:0043164">
    <property type="term" value="P:Gram-negative-bacterium-type cell wall biogenesis"/>
    <property type="evidence" value="ECO:0007669"/>
    <property type="project" value="TreeGrafter"/>
</dbReference>
<accession>A0A2H9T7H9</accession>
<sequence length="219" mass="24705">MLFSPKLIIVGFALLYILSTANGARLLIQPLEMFYSPINLNNQPEASAIVILGGGAPKYAQERQKLQPSLLTLERLQYGAWLYKQTGIPILTSGGGRHPESESMAITLESDFSVPVQWQEKQSLTTWQNALFTRESLSNIAHQPILLVTHAWHMPRSVYSFKKAGFNVIPAPLSYFKTAKPWYRLLNWIPTARSLQASAQALREYGGLIWYRITCQLPD</sequence>
<dbReference type="Pfam" id="PF02698">
    <property type="entry name" value="DUF218"/>
    <property type="match status" value="1"/>
</dbReference>
<evidence type="ECO:0000259" key="1">
    <source>
        <dbReference type="Pfam" id="PF02698"/>
    </source>
</evidence>
<dbReference type="GO" id="GO:0000270">
    <property type="term" value="P:peptidoglycan metabolic process"/>
    <property type="evidence" value="ECO:0007669"/>
    <property type="project" value="TreeGrafter"/>
</dbReference>
<comment type="caution">
    <text evidence="2">The sequence shown here is derived from an EMBL/GenBank/DDBJ whole genome shotgun (WGS) entry which is preliminary data.</text>
</comment>
<proteinExistence type="predicted"/>
<dbReference type="EMBL" id="NSIT01000090">
    <property type="protein sequence ID" value="PJE79176.1"/>
    <property type="molecule type" value="Genomic_DNA"/>
</dbReference>
<dbReference type="InterPro" id="IPR051599">
    <property type="entry name" value="Cell_Envelope_Assoc"/>
</dbReference>
<dbReference type="AlphaFoldDB" id="A0A2H9T7H9"/>
<evidence type="ECO:0000313" key="2">
    <source>
        <dbReference type="EMBL" id="PJE79176.1"/>
    </source>
</evidence>
<dbReference type="CDD" id="cd06259">
    <property type="entry name" value="YdcF-like"/>
    <property type="match status" value="1"/>
</dbReference>
<organism evidence="2">
    <name type="scientific">invertebrate metagenome</name>
    <dbReference type="NCBI Taxonomy" id="1711999"/>
    <lineage>
        <taxon>unclassified sequences</taxon>
        <taxon>metagenomes</taxon>
        <taxon>organismal metagenomes</taxon>
    </lineage>
</organism>
<reference evidence="2" key="1">
    <citation type="journal article" date="2017" name="Appl. Environ. Microbiol.">
        <title>Molecular characterization of an Endozoicomonas-like organism causing infection in king scallop Pecten maximus L.</title>
        <authorList>
            <person name="Cano I."/>
            <person name="van Aerle R."/>
            <person name="Ross S."/>
            <person name="Verner-Jeffreys D.W."/>
            <person name="Paley R.K."/>
            <person name="Rimmer G."/>
            <person name="Ryder D."/>
            <person name="Hooper P."/>
            <person name="Stone D."/>
            <person name="Feist S.W."/>
        </authorList>
    </citation>
    <scope>NUCLEOTIDE SEQUENCE</scope>
</reference>
<dbReference type="Gene3D" id="3.40.50.620">
    <property type="entry name" value="HUPs"/>
    <property type="match status" value="1"/>
</dbReference>
<dbReference type="InterPro" id="IPR014729">
    <property type="entry name" value="Rossmann-like_a/b/a_fold"/>
</dbReference>
<feature type="domain" description="DUF218" evidence="1">
    <location>
        <begin position="48"/>
        <end position="207"/>
    </location>
</feature>
<protein>
    <recommendedName>
        <fullName evidence="1">DUF218 domain-containing protein</fullName>
    </recommendedName>
</protein>
<dbReference type="InterPro" id="IPR003848">
    <property type="entry name" value="DUF218"/>
</dbReference>
<name>A0A2H9T7H9_9ZZZZ</name>
<gene>
    <name evidence="2" type="ORF">CI610_01871</name>
</gene>
<dbReference type="GO" id="GO:0005886">
    <property type="term" value="C:plasma membrane"/>
    <property type="evidence" value="ECO:0007669"/>
    <property type="project" value="TreeGrafter"/>
</dbReference>
<dbReference type="PANTHER" id="PTHR30336:SF4">
    <property type="entry name" value="ENVELOPE BIOGENESIS FACTOR ELYC"/>
    <property type="match status" value="1"/>
</dbReference>